<keyword evidence="3" id="KW-1185">Reference proteome</keyword>
<evidence type="ECO:0000313" key="3">
    <source>
        <dbReference type="Proteomes" id="UP000324748"/>
    </source>
</evidence>
<organism evidence="2 3">
    <name type="scientific">Puccinia graminis f. sp. tritici</name>
    <dbReference type="NCBI Taxonomy" id="56615"/>
    <lineage>
        <taxon>Eukaryota</taxon>
        <taxon>Fungi</taxon>
        <taxon>Dikarya</taxon>
        <taxon>Basidiomycota</taxon>
        <taxon>Pucciniomycotina</taxon>
        <taxon>Pucciniomycetes</taxon>
        <taxon>Pucciniales</taxon>
        <taxon>Pucciniaceae</taxon>
        <taxon>Puccinia</taxon>
    </lineage>
</organism>
<comment type="caution">
    <text evidence="2">The sequence shown here is derived from an EMBL/GenBank/DDBJ whole genome shotgun (WGS) entry which is preliminary data.</text>
</comment>
<gene>
    <name evidence="2" type="ORF">PGT21_027143</name>
</gene>
<dbReference type="Proteomes" id="UP000324748">
    <property type="component" value="Unassembled WGS sequence"/>
</dbReference>
<evidence type="ECO:0000256" key="1">
    <source>
        <dbReference type="SAM" id="MobiDB-lite"/>
    </source>
</evidence>
<protein>
    <submittedName>
        <fullName evidence="2">Uncharacterized protein</fullName>
    </submittedName>
</protein>
<dbReference type="AlphaFoldDB" id="A0A5B0QPU2"/>
<accession>A0A5B0QPU2</accession>
<dbReference type="EMBL" id="VSWC01000014">
    <property type="protein sequence ID" value="KAA1114914.1"/>
    <property type="molecule type" value="Genomic_DNA"/>
</dbReference>
<feature type="compositionally biased region" description="Basic and acidic residues" evidence="1">
    <location>
        <begin position="1"/>
        <end position="12"/>
    </location>
</feature>
<reference evidence="2 3" key="1">
    <citation type="submission" date="2019-05" db="EMBL/GenBank/DDBJ databases">
        <title>Emergence of the Ug99 lineage of the wheat stem rust pathogen through somatic hybridization.</title>
        <authorList>
            <person name="Li F."/>
            <person name="Upadhyaya N.M."/>
            <person name="Sperschneider J."/>
            <person name="Matny O."/>
            <person name="Nguyen-Phuc H."/>
            <person name="Mago R."/>
            <person name="Raley C."/>
            <person name="Miller M.E."/>
            <person name="Silverstein K.A.T."/>
            <person name="Henningsen E."/>
            <person name="Hirsch C.D."/>
            <person name="Visser B."/>
            <person name="Pretorius Z.A."/>
            <person name="Steffenson B.J."/>
            <person name="Schwessinger B."/>
            <person name="Dodds P.N."/>
            <person name="Figueroa M."/>
        </authorList>
    </citation>
    <scope>NUCLEOTIDE SEQUENCE [LARGE SCALE GENOMIC DNA]</scope>
    <source>
        <strain evidence="2">21-0</strain>
    </source>
</reference>
<evidence type="ECO:0000313" key="2">
    <source>
        <dbReference type="EMBL" id="KAA1114914.1"/>
    </source>
</evidence>
<sequence length="73" mass="8419">MVKWMFRHDDRASPGGLMRQKPPGNGKNRLNFFPKPIENQVKDLSTIHSLVWQMVNRVPLSLNSVHLKLPDSL</sequence>
<name>A0A5B0QPU2_PUCGR</name>
<feature type="region of interest" description="Disordered" evidence="1">
    <location>
        <begin position="1"/>
        <end position="28"/>
    </location>
</feature>
<proteinExistence type="predicted"/>